<evidence type="ECO:0000256" key="9">
    <source>
        <dbReference type="ARBA" id="ARBA00022840"/>
    </source>
</evidence>
<name>A0ABP9B8X8_9MICC</name>
<comment type="caution">
    <text evidence="14">The sequence shown here is derived from an EMBL/GenBank/DDBJ whole genome shotgun (WGS) entry which is preliminary data.</text>
</comment>
<evidence type="ECO:0000256" key="8">
    <source>
        <dbReference type="ARBA" id="ARBA00022741"/>
    </source>
</evidence>
<evidence type="ECO:0000256" key="7">
    <source>
        <dbReference type="ARBA" id="ARBA00022695"/>
    </source>
</evidence>
<keyword evidence="15" id="KW-1185">Reference proteome</keyword>
<keyword evidence="8" id="KW-0547">Nucleotide-binding</keyword>
<evidence type="ECO:0000256" key="5">
    <source>
        <dbReference type="ARBA" id="ARBA00022679"/>
    </source>
</evidence>
<evidence type="ECO:0000256" key="4">
    <source>
        <dbReference type="ARBA" id="ARBA00022490"/>
    </source>
</evidence>
<dbReference type="InterPro" id="IPR050156">
    <property type="entry name" value="TC-AMP_synthase_SUA5"/>
</dbReference>
<keyword evidence="7" id="KW-0548">Nucleotidyltransferase</keyword>
<organism evidence="14 15">
    <name type="scientific">Rothia endophytica</name>
    <dbReference type="NCBI Taxonomy" id="1324766"/>
    <lineage>
        <taxon>Bacteria</taxon>
        <taxon>Bacillati</taxon>
        <taxon>Actinomycetota</taxon>
        <taxon>Actinomycetes</taxon>
        <taxon>Micrococcales</taxon>
        <taxon>Micrococcaceae</taxon>
        <taxon>Rothia</taxon>
    </lineage>
</organism>
<dbReference type="PANTHER" id="PTHR17490">
    <property type="entry name" value="SUA5"/>
    <property type="match status" value="1"/>
</dbReference>
<dbReference type="Pfam" id="PF01300">
    <property type="entry name" value="Sua5_yciO_yrdC"/>
    <property type="match status" value="1"/>
</dbReference>
<keyword evidence="4" id="KW-0963">Cytoplasm</keyword>
<reference evidence="15" key="1">
    <citation type="journal article" date="2019" name="Int. J. Syst. Evol. Microbiol.">
        <title>The Global Catalogue of Microorganisms (GCM) 10K type strain sequencing project: providing services to taxonomists for standard genome sequencing and annotation.</title>
        <authorList>
            <consortium name="The Broad Institute Genomics Platform"/>
            <consortium name="The Broad Institute Genome Sequencing Center for Infectious Disease"/>
            <person name="Wu L."/>
            <person name="Ma J."/>
        </authorList>
    </citation>
    <scope>NUCLEOTIDE SEQUENCE [LARGE SCALE GENOMIC DNA]</scope>
    <source>
        <strain evidence="15">JCM 18541</strain>
    </source>
</reference>
<gene>
    <name evidence="14" type="ORF">GCM10023352_07350</name>
</gene>
<evidence type="ECO:0000256" key="10">
    <source>
        <dbReference type="ARBA" id="ARBA00029774"/>
    </source>
</evidence>
<evidence type="ECO:0000256" key="1">
    <source>
        <dbReference type="ARBA" id="ARBA00004496"/>
    </source>
</evidence>
<accession>A0ABP9B8X8</accession>
<feature type="region of interest" description="Disordered" evidence="12">
    <location>
        <begin position="254"/>
        <end position="276"/>
    </location>
</feature>
<dbReference type="NCBIfam" id="TIGR00057">
    <property type="entry name" value="L-threonylcarbamoyladenylate synthase"/>
    <property type="match status" value="1"/>
</dbReference>
<comment type="similarity">
    <text evidence="2">Belongs to the SUA5 family.</text>
</comment>
<sequence length="358" mass="37314">MSVNATIITTTNETSRREAVETAKAAISSHKTVVIPTDTVYGIAADAFSVEGVSALLAAKGRSRQMPPPVLIFNESVLAGLADGVSEDAAALAAEFWPGALTLIFYAQPSLNWDLGETQGTVALRVPDDPTAIELLRHLGPLAVSSANKTGRPAATTAEEAMEQLGNDVEVIFDGGPRPLERGEGFDPASVLPSTIVDCTSDRLVIVREGAISVERLREVVPNLMTRAEVEAQEQAAREAQAATTETQLAMDQADDHALESADAEPLARRASAPESGTVAAGLVGASGVAGIDQRRVLHAQAPETKVVRDSTKPYSVDAARNLVFGAAPGAAEVLSDSETELPESTSPEGTEAEEQAG</sequence>
<dbReference type="InterPro" id="IPR017945">
    <property type="entry name" value="DHBP_synth_RibB-like_a/b_dom"/>
</dbReference>
<evidence type="ECO:0000256" key="11">
    <source>
        <dbReference type="ARBA" id="ARBA00048366"/>
    </source>
</evidence>
<proteinExistence type="inferred from homology"/>
<dbReference type="Proteomes" id="UP001500187">
    <property type="component" value="Unassembled WGS sequence"/>
</dbReference>
<evidence type="ECO:0000313" key="14">
    <source>
        <dbReference type="EMBL" id="GAA4791658.1"/>
    </source>
</evidence>
<evidence type="ECO:0000256" key="6">
    <source>
        <dbReference type="ARBA" id="ARBA00022694"/>
    </source>
</evidence>
<feature type="domain" description="YrdC-like" evidence="13">
    <location>
        <begin position="17"/>
        <end position="212"/>
    </location>
</feature>
<dbReference type="RefSeq" id="WP_425570007.1">
    <property type="nucleotide sequence ID" value="NZ_BAABKP010000001.1"/>
</dbReference>
<keyword evidence="9" id="KW-0067">ATP-binding</keyword>
<evidence type="ECO:0000259" key="13">
    <source>
        <dbReference type="PROSITE" id="PS51163"/>
    </source>
</evidence>
<evidence type="ECO:0000256" key="3">
    <source>
        <dbReference type="ARBA" id="ARBA00012584"/>
    </source>
</evidence>
<dbReference type="PROSITE" id="PS51163">
    <property type="entry name" value="YRDC"/>
    <property type="match status" value="1"/>
</dbReference>
<evidence type="ECO:0000313" key="15">
    <source>
        <dbReference type="Proteomes" id="UP001500187"/>
    </source>
</evidence>
<dbReference type="EC" id="2.7.7.87" evidence="3"/>
<keyword evidence="6" id="KW-0819">tRNA processing</keyword>
<evidence type="ECO:0000256" key="12">
    <source>
        <dbReference type="SAM" id="MobiDB-lite"/>
    </source>
</evidence>
<dbReference type="EMBL" id="BAABKP010000001">
    <property type="protein sequence ID" value="GAA4791658.1"/>
    <property type="molecule type" value="Genomic_DNA"/>
</dbReference>
<dbReference type="PANTHER" id="PTHR17490:SF16">
    <property type="entry name" value="THREONYLCARBAMOYL-AMP SYNTHASE"/>
    <property type="match status" value="1"/>
</dbReference>
<protein>
    <recommendedName>
        <fullName evidence="10">L-threonylcarbamoyladenylate synthase</fullName>
        <ecNumber evidence="3">2.7.7.87</ecNumber>
    </recommendedName>
    <alternativeName>
        <fullName evidence="10">L-threonylcarbamoyladenylate synthase</fullName>
    </alternativeName>
</protein>
<comment type="catalytic activity">
    <reaction evidence="11">
        <text>L-threonine + hydrogencarbonate + ATP = L-threonylcarbamoyladenylate + diphosphate + H2O</text>
        <dbReference type="Rhea" id="RHEA:36407"/>
        <dbReference type="ChEBI" id="CHEBI:15377"/>
        <dbReference type="ChEBI" id="CHEBI:17544"/>
        <dbReference type="ChEBI" id="CHEBI:30616"/>
        <dbReference type="ChEBI" id="CHEBI:33019"/>
        <dbReference type="ChEBI" id="CHEBI:57926"/>
        <dbReference type="ChEBI" id="CHEBI:73682"/>
        <dbReference type="EC" id="2.7.7.87"/>
    </reaction>
</comment>
<feature type="region of interest" description="Disordered" evidence="12">
    <location>
        <begin position="331"/>
        <end position="358"/>
    </location>
</feature>
<dbReference type="InterPro" id="IPR006070">
    <property type="entry name" value="Sua5-like_dom"/>
</dbReference>
<dbReference type="SUPFAM" id="SSF55821">
    <property type="entry name" value="YrdC/RibB"/>
    <property type="match status" value="1"/>
</dbReference>
<keyword evidence="5" id="KW-0808">Transferase</keyword>
<evidence type="ECO:0000256" key="2">
    <source>
        <dbReference type="ARBA" id="ARBA00007663"/>
    </source>
</evidence>
<comment type="subcellular location">
    <subcellularLocation>
        <location evidence="1">Cytoplasm</location>
    </subcellularLocation>
</comment>
<dbReference type="Gene3D" id="3.90.870.10">
    <property type="entry name" value="DHBP synthase"/>
    <property type="match status" value="1"/>
</dbReference>